<reference evidence="7 8" key="1">
    <citation type="submission" date="2015-03" db="EMBL/GenBank/DDBJ databases">
        <title>Genome Assembly of Staphylococcus cohnii subsp. cohnii strain G22B2.</title>
        <authorList>
            <person name="Nair G."/>
            <person name="Kaur G."/>
            <person name="Khatri I."/>
            <person name="Singh N.K."/>
            <person name="Sathyabama S."/>
            <person name="Maurya S.K."/>
            <person name="Subramanian S."/>
            <person name="Agrewala J.N."/>
            <person name="Mayilraj S."/>
        </authorList>
    </citation>
    <scope>NUCLEOTIDE SEQUENCE [LARGE SCALE GENOMIC DNA]</scope>
    <source>
        <strain evidence="7 8">G22B2</strain>
    </source>
</reference>
<evidence type="ECO:0000256" key="5">
    <source>
        <dbReference type="SAM" id="Phobius"/>
    </source>
</evidence>
<keyword evidence="2 5" id="KW-0812">Transmembrane</keyword>
<evidence type="ECO:0000259" key="6">
    <source>
        <dbReference type="Pfam" id="PF05154"/>
    </source>
</evidence>
<keyword evidence="4 5" id="KW-0472">Membrane</keyword>
<dbReference type="Proteomes" id="UP000034455">
    <property type="component" value="Unassembled WGS sequence"/>
</dbReference>
<dbReference type="GO" id="GO:0016020">
    <property type="term" value="C:membrane"/>
    <property type="evidence" value="ECO:0007669"/>
    <property type="project" value="UniProtKB-SubCell"/>
</dbReference>
<evidence type="ECO:0000256" key="2">
    <source>
        <dbReference type="ARBA" id="ARBA00022692"/>
    </source>
</evidence>
<dbReference type="GeneID" id="58097945"/>
<sequence>MKVNKVIYVVLAFLLGWCGIHKFYSNQLLQGIIHLIFFWTGIPYIIAIISGIVTIFFNKADENRLITFGK</sequence>
<keyword evidence="3 5" id="KW-1133">Transmembrane helix</keyword>
<dbReference type="InterPro" id="IPR007829">
    <property type="entry name" value="TM2"/>
</dbReference>
<dbReference type="AlphaFoldDB" id="A0A0M2P0A5"/>
<accession>A0A0M2P0A5</accession>
<evidence type="ECO:0000313" key="7">
    <source>
        <dbReference type="EMBL" id="KKI63338.1"/>
    </source>
</evidence>
<comment type="subcellular location">
    <subcellularLocation>
        <location evidence="1">Membrane</location>
        <topology evidence="1">Multi-pass membrane protein</topology>
    </subcellularLocation>
</comment>
<protein>
    <recommendedName>
        <fullName evidence="6">TM2 domain-containing protein</fullName>
    </recommendedName>
</protein>
<evidence type="ECO:0000313" key="8">
    <source>
        <dbReference type="Proteomes" id="UP000034455"/>
    </source>
</evidence>
<dbReference type="EMBL" id="LAKJ01000016">
    <property type="protein sequence ID" value="KKI63338.1"/>
    <property type="molecule type" value="Genomic_DNA"/>
</dbReference>
<gene>
    <name evidence="7" type="ORF">UF66_0887</name>
</gene>
<organism evidence="7 8">
    <name type="scientific">Staphylococcus cohnii subsp. cohnii</name>
    <dbReference type="NCBI Taxonomy" id="74704"/>
    <lineage>
        <taxon>Bacteria</taxon>
        <taxon>Bacillati</taxon>
        <taxon>Bacillota</taxon>
        <taxon>Bacilli</taxon>
        <taxon>Bacillales</taxon>
        <taxon>Staphylococcaceae</taxon>
        <taxon>Staphylococcus</taxon>
        <taxon>Staphylococcus cohnii species complex</taxon>
    </lineage>
</organism>
<feature type="transmembrane region" description="Helical" evidence="5">
    <location>
        <begin position="36"/>
        <end position="57"/>
    </location>
</feature>
<name>A0A0M2P0A5_STACC</name>
<evidence type="ECO:0000256" key="3">
    <source>
        <dbReference type="ARBA" id="ARBA00022989"/>
    </source>
</evidence>
<dbReference type="RefSeq" id="WP_019469097.1">
    <property type="nucleotide sequence ID" value="NZ_BKAS01000026.1"/>
</dbReference>
<evidence type="ECO:0000256" key="1">
    <source>
        <dbReference type="ARBA" id="ARBA00004141"/>
    </source>
</evidence>
<feature type="transmembrane region" description="Helical" evidence="5">
    <location>
        <begin position="6"/>
        <end position="24"/>
    </location>
</feature>
<evidence type="ECO:0000256" key="4">
    <source>
        <dbReference type="ARBA" id="ARBA00023136"/>
    </source>
</evidence>
<proteinExistence type="predicted"/>
<dbReference type="Pfam" id="PF05154">
    <property type="entry name" value="TM2"/>
    <property type="match status" value="1"/>
</dbReference>
<comment type="caution">
    <text evidence="7">The sequence shown here is derived from an EMBL/GenBank/DDBJ whole genome shotgun (WGS) entry which is preliminary data.</text>
</comment>
<dbReference type="PATRIC" id="fig|74704.6.peg.908"/>
<feature type="domain" description="TM2" evidence="6">
    <location>
        <begin position="1"/>
        <end position="52"/>
    </location>
</feature>